<accession>A0ABT4TZ38</accession>
<keyword evidence="4 9" id="KW-0812">Transmembrane</keyword>
<evidence type="ECO:0000313" key="12">
    <source>
        <dbReference type="Proteomes" id="UP001527866"/>
    </source>
</evidence>
<dbReference type="SUPFAM" id="SSF103473">
    <property type="entry name" value="MFS general substrate transporter"/>
    <property type="match status" value="1"/>
</dbReference>
<reference evidence="11 12" key="1">
    <citation type="submission" date="2023-01" db="EMBL/GenBank/DDBJ databases">
        <title>Draft genome sequence of Nocardiopsis sp. RSe5-2 isolated from halophytes.</title>
        <authorList>
            <person name="Duangmal K."/>
            <person name="Chantavorakit T."/>
        </authorList>
    </citation>
    <scope>NUCLEOTIDE SEQUENCE [LARGE SCALE GENOMIC DNA]</scope>
    <source>
        <strain evidence="11 12">RSe5-2</strain>
    </source>
</reference>
<evidence type="ECO:0000256" key="5">
    <source>
        <dbReference type="ARBA" id="ARBA00022847"/>
    </source>
</evidence>
<feature type="transmembrane region" description="Helical" evidence="9">
    <location>
        <begin position="344"/>
        <end position="365"/>
    </location>
</feature>
<feature type="region of interest" description="Disordered" evidence="8">
    <location>
        <begin position="1"/>
        <end position="22"/>
    </location>
</feature>
<proteinExistence type="predicted"/>
<dbReference type="PANTHER" id="PTHR43528:SF1">
    <property type="entry name" value="ALPHA-KETOGLUTARATE PERMEASE"/>
    <property type="match status" value="1"/>
</dbReference>
<keyword evidence="2" id="KW-0813">Transport</keyword>
<dbReference type="Pfam" id="PF07690">
    <property type="entry name" value="MFS_1"/>
    <property type="match status" value="1"/>
</dbReference>
<name>A0ABT4TZ38_9ACTN</name>
<dbReference type="EMBL" id="JAQFWQ010000008">
    <property type="protein sequence ID" value="MDA2809955.1"/>
    <property type="molecule type" value="Genomic_DNA"/>
</dbReference>
<feature type="transmembrane region" description="Helical" evidence="9">
    <location>
        <begin position="319"/>
        <end position="338"/>
    </location>
</feature>
<feature type="transmembrane region" description="Helical" evidence="9">
    <location>
        <begin position="125"/>
        <end position="144"/>
    </location>
</feature>
<dbReference type="Proteomes" id="UP001527866">
    <property type="component" value="Unassembled WGS sequence"/>
</dbReference>
<dbReference type="PANTHER" id="PTHR43528">
    <property type="entry name" value="ALPHA-KETOGLUTARATE PERMEASE"/>
    <property type="match status" value="1"/>
</dbReference>
<dbReference type="RefSeq" id="WP_270683849.1">
    <property type="nucleotide sequence ID" value="NZ_JAQFWQ010000008.1"/>
</dbReference>
<keyword evidence="3" id="KW-1003">Cell membrane</keyword>
<keyword evidence="5" id="KW-0769">Symport</keyword>
<sequence length="439" mass="46023">MSPAAPTPPSPSPSPDSKAPKPATRPVRVIAAATIGNALEWFDIAIYAMLAIYIGRTFFPDADPGVQLVQAFGVFGVTYLIRPLGGLLLGSYADRRGRKKALVLSIRLMVIGTGMIVVMPGYDAIGLFAPLGIVVARLTQGFAAGGEFGAATSMLVEQNGRRRGFLGSFQFASQGMATLLAAGFAAGLTSLLSEADMTAWGWRIPFAFGLLVGPVGYYIRRHVDDSPAMADAEDGPERVSAQLGGLFRHQWGGLLIAGGVLVVSTALNFILQYLPTFGISELGLSPSFSFLALVITGVILTFVTPLVGQAGDMIGRVRIMLPAALLIGASVVPLFLWLTAARSFGVLVVVMVVLGLLKALYFGALPSVMADAFPVRSRATGLSFSYNTTVAAFGGFTPTIAAALVAATGRQESPGYYLLAVSFVSVAALLAAVRWRGIR</sequence>
<feature type="transmembrane region" description="Helical" evidence="9">
    <location>
        <begin position="251"/>
        <end position="274"/>
    </location>
</feature>
<keyword evidence="12" id="KW-1185">Reference proteome</keyword>
<feature type="transmembrane region" description="Helical" evidence="9">
    <location>
        <begin position="415"/>
        <end position="433"/>
    </location>
</feature>
<comment type="subcellular location">
    <subcellularLocation>
        <location evidence="1">Cell membrane</location>
        <topology evidence="1">Multi-pass membrane protein</topology>
    </subcellularLocation>
</comment>
<dbReference type="InterPro" id="IPR011701">
    <property type="entry name" value="MFS"/>
</dbReference>
<evidence type="ECO:0000313" key="11">
    <source>
        <dbReference type="EMBL" id="MDA2809955.1"/>
    </source>
</evidence>
<feature type="transmembrane region" description="Helical" evidence="9">
    <location>
        <begin position="101"/>
        <end position="119"/>
    </location>
</feature>
<feature type="transmembrane region" description="Helical" evidence="9">
    <location>
        <begin position="286"/>
        <end position="307"/>
    </location>
</feature>
<evidence type="ECO:0000256" key="4">
    <source>
        <dbReference type="ARBA" id="ARBA00022692"/>
    </source>
</evidence>
<dbReference type="Gene3D" id="1.20.1250.20">
    <property type="entry name" value="MFS general substrate transporter like domains"/>
    <property type="match status" value="2"/>
</dbReference>
<feature type="domain" description="Major facilitator superfamily (MFS) profile" evidence="10">
    <location>
        <begin position="29"/>
        <end position="439"/>
    </location>
</feature>
<dbReference type="InterPro" id="IPR051084">
    <property type="entry name" value="H+-coupled_symporters"/>
</dbReference>
<gene>
    <name evidence="11" type="ORF">O4J56_04840</name>
</gene>
<feature type="transmembrane region" description="Helical" evidence="9">
    <location>
        <begin position="29"/>
        <end position="54"/>
    </location>
</feature>
<evidence type="ECO:0000256" key="9">
    <source>
        <dbReference type="SAM" id="Phobius"/>
    </source>
</evidence>
<feature type="transmembrane region" description="Helical" evidence="9">
    <location>
        <begin position="200"/>
        <end position="219"/>
    </location>
</feature>
<keyword evidence="7 9" id="KW-0472">Membrane</keyword>
<evidence type="ECO:0000256" key="7">
    <source>
        <dbReference type="ARBA" id="ARBA00023136"/>
    </source>
</evidence>
<feature type="transmembrane region" description="Helical" evidence="9">
    <location>
        <begin position="165"/>
        <end position="188"/>
    </location>
</feature>
<dbReference type="InterPro" id="IPR020846">
    <property type="entry name" value="MFS_dom"/>
</dbReference>
<evidence type="ECO:0000256" key="8">
    <source>
        <dbReference type="SAM" id="MobiDB-lite"/>
    </source>
</evidence>
<feature type="compositionally biased region" description="Pro residues" evidence="8">
    <location>
        <begin position="1"/>
        <end position="14"/>
    </location>
</feature>
<evidence type="ECO:0000256" key="1">
    <source>
        <dbReference type="ARBA" id="ARBA00004651"/>
    </source>
</evidence>
<protein>
    <submittedName>
        <fullName evidence="11">MFS transporter</fullName>
    </submittedName>
</protein>
<evidence type="ECO:0000256" key="6">
    <source>
        <dbReference type="ARBA" id="ARBA00022989"/>
    </source>
</evidence>
<feature type="transmembrane region" description="Helical" evidence="9">
    <location>
        <begin position="386"/>
        <end position="409"/>
    </location>
</feature>
<dbReference type="InterPro" id="IPR036259">
    <property type="entry name" value="MFS_trans_sf"/>
</dbReference>
<evidence type="ECO:0000256" key="3">
    <source>
        <dbReference type="ARBA" id="ARBA00022475"/>
    </source>
</evidence>
<feature type="transmembrane region" description="Helical" evidence="9">
    <location>
        <begin position="66"/>
        <end position="89"/>
    </location>
</feature>
<evidence type="ECO:0000259" key="10">
    <source>
        <dbReference type="PROSITE" id="PS50850"/>
    </source>
</evidence>
<dbReference type="PROSITE" id="PS50850">
    <property type="entry name" value="MFS"/>
    <property type="match status" value="1"/>
</dbReference>
<organism evidence="11 12">
    <name type="scientific">Nocardiopsis endophytica</name>
    <dbReference type="NCBI Taxonomy" id="3018445"/>
    <lineage>
        <taxon>Bacteria</taxon>
        <taxon>Bacillati</taxon>
        <taxon>Actinomycetota</taxon>
        <taxon>Actinomycetes</taxon>
        <taxon>Streptosporangiales</taxon>
        <taxon>Nocardiopsidaceae</taxon>
        <taxon>Nocardiopsis</taxon>
    </lineage>
</organism>
<evidence type="ECO:0000256" key="2">
    <source>
        <dbReference type="ARBA" id="ARBA00022448"/>
    </source>
</evidence>
<keyword evidence="6 9" id="KW-1133">Transmembrane helix</keyword>
<comment type="caution">
    <text evidence="11">The sequence shown here is derived from an EMBL/GenBank/DDBJ whole genome shotgun (WGS) entry which is preliminary data.</text>
</comment>